<dbReference type="Gene3D" id="3.40.50.12780">
    <property type="entry name" value="N-terminal domain of ligase-like"/>
    <property type="match status" value="1"/>
</dbReference>
<dbReference type="Pfam" id="PF13193">
    <property type="entry name" value="AMP-binding_C"/>
    <property type="match status" value="1"/>
</dbReference>
<dbReference type="EMBL" id="WMBA01000003">
    <property type="protein sequence ID" value="MTD52905.1"/>
    <property type="molecule type" value="Genomic_DNA"/>
</dbReference>
<comment type="caution">
    <text evidence="3">The sequence shown here is derived from an EMBL/GenBank/DDBJ whole genome shotgun (WGS) entry which is preliminary data.</text>
</comment>
<keyword evidence="4" id="KW-1185">Reference proteome</keyword>
<dbReference type="AlphaFoldDB" id="A0A6N7YJ04"/>
<dbReference type="PANTHER" id="PTHR43767">
    <property type="entry name" value="LONG-CHAIN-FATTY-ACID--COA LIGASE"/>
    <property type="match status" value="1"/>
</dbReference>
<accession>A0A6N7YJ04</accession>
<gene>
    <name evidence="3" type="ORF">GKO32_02790</name>
</gene>
<dbReference type="RefSeq" id="WP_154755168.1">
    <property type="nucleotide sequence ID" value="NZ_WMBA01000003.1"/>
</dbReference>
<name>A0A6N7YJ04_9PSEU</name>
<evidence type="ECO:0000313" key="3">
    <source>
        <dbReference type="EMBL" id="MTD52905.1"/>
    </source>
</evidence>
<dbReference type="Gene3D" id="3.30.300.30">
    <property type="match status" value="1"/>
</dbReference>
<sequence length="502" mass="54501">MNPWNAFRRSLACNGDRPAVSTSEQTWTYRELGHVVAHVSGLLEQAGVDIGDRVVLLLGNDIGYVAADLAIFSRGAVKTPLNMMMSAPEVLRALEFVEPTAIVLDAAGRERCPRVPEGIAVIELAGGWASEVRQLPLPPESPVTGSDPAGIFLSGGTTGLPKGIIHSQDTIMHNLWAHLIDAGIDADAKLLLTTPLPHSAGLFTESALSAGAHVWIEPGFDAARWVSLVEEHQITWSYGVPTMLKRILDLTEGSGWSPKSIRTFQYGSAPMSPGLLRRALESFGPVLQQLYAQTECPQYATLLRKSDHVTAADRPELLASAGRPSTMCEVSVRDPEGRRLGDDEIGEVCLRSPYVMVGYWKNPEAFADRFHGEWLRTGDVGRIDAEGYLFLVDRLADMVVSGGMNVFSIEVEAALSLHPSVAQAAVIGVPDEEWGERVHAVVVLRDSAADVDLESHCREHLAAYKRPKSYDLVEALPLTTYGKVDKKALRAPYWAGSARGVN</sequence>
<proteinExistence type="predicted"/>
<dbReference type="InterPro" id="IPR020845">
    <property type="entry name" value="AMP-binding_CS"/>
</dbReference>
<dbReference type="InterPro" id="IPR045851">
    <property type="entry name" value="AMP-bd_C_sf"/>
</dbReference>
<reference evidence="3 4" key="1">
    <citation type="submission" date="2019-11" db="EMBL/GenBank/DDBJ databases">
        <title>Draft genome of Amycolatopsis RM579.</title>
        <authorList>
            <person name="Duangmal K."/>
            <person name="Mingma R."/>
        </authorList>
    </citation>
    <scope>NUCLEOTIDE SEQUENCE [LARGE SCALE GENOMIC DNA]</scope>
    <source>
        <strain evidence="3 4">RM579</strain>
    </source>
</reference>
<organism evidence="3 4">
    <name type="scientific">Amycolatopsis pithecellobii</name>
    <dbReference type="NCBI Taxonomy" id="664692"/>
    <lineage>
        <taxon>Bacteria</taxon>
        <taxon>Bacillati</taxon>
        <taxon>Actinomycetota</taxon>
        <taxon>Actinomycetes</taxon>
        <taxon>Pseudonocardiales</taxon>
        <taxon>Pseudonocardiaceae</taxon>
        <taxon>Amycolatopsis</taxon>
    </lineage>
</organism>
<dbReference type="SUPFAM" id="SSF56801">
    <property type="entry name" value="Acetyl-CoA synthetase-like"/>
    <property type="match status" value="1"/>
</dbReference>
<dbReference type="Proteomes" id="UP000440096">
    <property type="component" value="Unassembled WGS sequence"/>
</dbReference>
<dbReference type="InterPro" id="IPR000873">
    <property type="entry name" value="AMP-dep_synth/lig_dom"/>
</dbReference>
<evidence type="ECO:0000259" key="2">
    <source>
        <dbReference type="Pfam" id="PF13193"/>
    </source>
</evidence>
<dbReference type="OrthoDB" id="9803968at2"/>
<dbReference type="InterPro" id="IPR050237">
    <property type="entry name" value="ATP-dep_AMP-bd_enzyme"/>
</dbReference>
<protein>
    <submittedName>
        <fullName evidence="3">AMP-binding protein</fullName>
    </submittedName>
</protein>
<feature type="domain" description="AMP-dependent synthetase/ligase" evidence="1">
    <location>
        <begin position="7"/>
        <end position="360"/>
    </location>
</feature>
<dbReference type="GO" id="GO:0016877">
    <property type="term" value="F:ligase activity, forming carbon-sulfur bonds"/>
    <property type="evidence" value="ECO:0007669"/>
    <property type="project" value="UniProtKB-ARBA"/>
</dbReference>
<dbReference type="InterPro" id="IPR025110">
    <property type="entry name" value="AMP-bd_C"/>
</dbReference>
<dbReference type="PROSITE" id="PS00455">
    <property type="entry name" value="AMP_BINDING"/>
    <property type="match status" value="1"/>
</dbReference>
<evidence type="ECO:0000259" key="1">
    <source>
        <dbReference type="Pfam" id="PF00501"/>
    </source>
</evidence>
<dbReference type="InterPro" id="IPR042099">
    <property type="entry name" value="ANL_N_sf"/>
</dbReference>
<dbReference type="PANTHER" id="PTHR43767:SF7">
    <property type="entry name" value="MEDIUM_LONG-CHAIN-FATTY-ACID--COA LIGASE FADD8"/>
    <property type="match status" value="1"/>
</dbReference>
<dbReference type="Pfam" id="PF00501">
    <property type="entry name" value="AMP-binding"/>
    <property type="match status" value="1"/>
</dbReference>
<evidence type="ECO:0000313" key="4">
    <source>
        <dbReference type="Proteomes" id="UP000440096"/>
    </source>
</evidence>
<feature type="domain" description="AMP-binding enzyme C-terminal" evidence="2">
    <location>
        <begin position="410"/>
        <end position="483"/>
    </location>
</feature>